<keyword evidence="2" id="KW-0812">Transmembrane</keyword>
<evidence type="ECO:0008006" key="5">
    <source>
        <dbReference type="Google" id="ProtNLM"/>
    </source>
</evidence>
<evidence type="ECO:0000256" key="2">
    <source>
        <dbReference type="SAM" id="Phobius"/>
    </source>
</evidence>
<dbReference type="Proteomes" id="UP000324897">
    <property type="component" value="Unassembled WGS sequence"/>
</dbReference>
<dbReference type="AlphaFoldDB" id="A0A5J9TVB1"/>
<feature type="region of interest" description="Disordered" evidence="1">
    <location>
        <begin position="1"/>
        <end position="26"/>
    </location>
</feature>
<reference evidence="3 4" key="1">
    <citation type="journal article" date="2019" name="Sci. Rep.">
        <title>A high-quality genome of Eragrostis curvula grass provides insights into Poaceae evolution and supports new strategies to enhance forage quality.</title>
        <authorList>
            <person name="Carballo J."/>
            <person name="Santos B.A.C.M."/>
            <person name="Zappacosta D."/>
            <person name="Garbus I."/>
            <person name="Selva J.P."/>
            <person name="Gallo C.A."/>
            <person name="Diaz A."/>
            <person name="Albertini E."/>
            <person name="Caccamo M."/>
            <person name="Echenique V."/>
        </authorList>
    </citation>
    <scope>NUCLEOTIDE SEQUENCE [LARGE SCALE GENOMIC DNA]</scope>
    <source>
        <strain evidence="4">cv. Victoria</strain>
        <tissue evidence="3">Leaf</tissue>
    </source>
</reference>
<proteinExistence type="predicted"/>
<feature type="compositionally biased region" description="Basic and acidic residues" evidence="1">
    <location>
        <begin position="1"/>
        <end position="11"/>
    </location>
</feature>
<name>A0A5J9TVB1_9POAL</name>
<organism evidence="3 4">
    <name type="scientific">Eragrostis curvula</name>
    <name type="common">weeping love grass</name>
    <dbReference type="NCBI Taxonomy" id="38414"/>
    <lineage>
        <taxon>Eukaryota</taxon>
        <taxon>Viridiplantae</taxon>
        <taxon>Streptophyta</taxon>
        <taxon>Embryophyta</taxon>
        <taxon>Tracheophyta</taxon>
        <taxon>Spermatophyta</taxon>
        <taxon>Magnoliopsida</taxon>
        <taxon>Liliopsida</taxon>
        <taxon>Poales</taxon>
        <taxon>Poaceae</taxon>
        <taxon>PACMAD clade</taxon>
        <taxon>Chloridoideae</taxon>
        <taxon>Eragrostideae</taxon>
        <taxon>Eragrostidinae</taxon>
        <taxon>Eragrostis</taxon>
    </lineage>
</organism>
<gene>
    <name evidence="3" type="ORF">EJB05_38820</name>
</gene>
<dbReference type="EMBL" id="RWGY01000031">
    <property type="protein sequence ID" value="TVU15306.1"/>
    <property type="molecule type" value="Genomic_DNA"/>
</dbReference>
<accession>A0A5J9TVB1</accession>
<keyword evidence="2" id="KW-0472">Membrane</keyword>
<evidence type="ECO:0000313" key="3">
    <source>
        <dbReference type="EMBL" id="TVU15306.1"/>
    </source>
</evidence>
<comment type="caution">
    <text evidence="3">The sequence shown here is derived from an EMBL/GenBank/DDBJ whole genome shotgun (WGS) entry which is preliminary data.</text>
</comment>
<evidence type="ECO:0000256" key="1">
    <source>
        <dbReference type="SAM" id="MobiDB-lite"/>
    </source>
</evidence>
<dbReference type="Gramene" id="TVU15306">
    <property type="protein sequence ID" value="TVU15306"/>
    <property type="gene ID" value="EJB05_38820"/>
</dbReference>
<keyword evidence="4" id="KW-1185">Reference proteome</keyword>
<feature type="non-terminal residue" evidence="3">
    <location>
        <position position="1"/>
    </location>
</feature>
<evidence type="ECO:0000313" key="4">
    <source>
        <dbReference type="Proteomes" id="UP000324897"/>
    </source>
</evidence>
<dbReference type="PANTHER" id="PTHR33994">
    <property type="entry name" value="OS04G0515000 PROTEIN"/>
    <property type="match status" value="1"/>
</dbReference>
<sequence length="469" mass="49472">MTATRHGDHVIHCPPSAPSGSRGQASAAREDDPDCKACSRCCFCLVGIAAAITGIVLLTVFLERRFPVEDPVYSAAIAGVAGLDAAVLGSASAGAPLSPVFNLTIRIDNTRNSRESACVRALSTAAVSYGDAPLARGSVPPFCAKKMREREGEVARAWGQGVVLPPFLRDQLAGELAAGEAAVDVKVTMPARCYDCSDVVLSCSKTACVTSLSTATVSYGDAFLGKGSVPEFCAGHRQESEHVVRVWGQDVVVPKFLRDKLAGELAVGEAAVDVKVTMPDWWCSNYRCEDRVLVCKAKIGGGLSPCQFPQKPPIYSVAIASVAGLDPARDLTAAGRTTLSPVWNVTVHINNLRNAYDTECVPSLSTATVSYGDAFLGKGSVPEFCARKRRESERVARVWGQDMVVPRFLRDQLAGELAMGEAAVDVKVTMPNGCSAMVCTDDVLICKAKIGGGLSPCGRTDAPSTKNQA</sequence>
<protein>
    <recommendedName>
        <fullName evidence="5">Late embryogenesis abundant protein LEA-2 subgroup domain-containing protein</fullName>
    </recommendedName>
</protein>
<dbReference type="OrthoDB" id="686111at2759"/>
<feature type="transmembrane region" description="Helical" evidence="2">
    <location>
        <begin position="42"/>
        <end position="62"/>
    </location>
</feature>
<keyword evidence="2" id="KW-1133">Transmembrane helix</keyword>
<dbReference type="PANTHER" id="PTHR33994:SF19">
    <property type="entry name" value="LATE EMBRYOGENESIS ABUNDANT PROTEIN LEA-2 SUBGROUP DOMAIN-CONTAINING PROTEIN"/>
    <property type="match status" value="1"/>
</dbReference>